<dbReference type="PANTHER" id="PTHR42756:SF1">
    <property type="entry name" value="TRANSCRIPTIONAL REPRESSOR OF EMRAB OPERON"/>
    <property type="match status" value="1"/>
</dbReference>
<feature type="domain" description="HTH marR-type" evidence="4">
    <location>
        <begin position="8"/>
        <end position="142"/>
    </location>
</feature>
<keyword evidence="6" id="KW-1185">Reference proteome</keyword>
<dbReference type="Pfam" id="PF01047">
    <property type="entry name" value="MarR"/>
    <property type="match status" value="1"/>
</dbReference>
<dbReference type="PANTHER" id="PTHR42756">
    <property type="entry name" value="TRANSCRIPTIONAL REGULATOR, MARR"/>
    <property type="match status" value="1"/>
</dbReference>
<protein>
    <submittedName>
        <fullName evidence="5">MarR family transcriptional regulator</fullName>
    </submittedName>
</protein>
<dbReference type="InterPro" id="IPR036390">
    <property type="entry name" value="WH_DNA-bd_sf"/>
</dbReference>
<dbReference type="SMART" id="SM00347">
    <property type="entry name" value="HTH_MARR"/>
    <property type="match status" value="1"/>
</dbReference>
<keyword evidence="2" id="KW-0238">DNA-binding</keyword>
<name>A0A161LG42_9BACT</name>
<dbReference type="InterPro" id="IPR000835">
    <property type="entry name" value="HTH_MarR-typ"/>
</dbReference>
<dbReference type="GO" id="GO:0003677">
    <property type="term" value="F:DNA binding"/>
    <property type="evidence" value="ECO:0007669"/>
    <property type="project" value="UniProtKB-KW"/>
</dbReference>
<dbReference type="PROSITE" id="PS50995">
    <property type="entry name" value="HTH_MARR_2"/>
    <property type="match status" value="1"/>
</dbReference>
<dbReference type="EMBL" id="BDCR01000004">
    <property type="protein sequence ID" value="GAT63757.1"/>
    <property type="molecule type" value="Genomic_DNA"/>
</dbReference>
<evidence type="ECO:0000259" key="4">
    <source>
        <dbReference type="PROSITE" id="PS50995"/>
    </source>
</evidence>
<sequence length="148" mass="16967">MEAVVEYETVLNILSGRVGDKIKRPFYKAFARECIAISSEQYAILACLVKQNMVTQQTLCGLTKKDKPNVTRLIDRLENKSLVQRIADAEDKRKKRICITEQGMLVYEKVNHIVSDMVSHAMKNIDEGQLVVFQDVLRHMMHNLSMVV</sequence>
<dbReference type="Gene3D" id="1.10.10.10">
    <property type="entry name" value="Winged helix-like DNA-binding domain superfamily/Winged helix DNA-binding domain"/>
    <property type="match status" value="1"/>
</dbReference>
<accession>A0A161LG42</accession>
<reference evidence="6" key="2">
    <citation type="journal article" date="2017" name="Genome Announc.">
        <title>Draft genome sequence of Paludibacter jiangxiensis NM7(T), a propionate-producing fermentative bacterium.</title>
        <authorList>
            <person name="Qiu Y.-L."/>
            <person name="Tourlousse D.M."/>
            <person name="Matsuura N."/>
            <person name="Ohashi A."/>
            <person name="Sekiguchi Y."/>
        </authorList>
    </citation>
    <scope>NUCLEOTIDE SEQUENCE [LARGE SCALE GENOMIC DNA]</scope>
    <source>
        <strain evidence="6">NM7</strain>
    </source>
</reference>
<organism evidence="5 6">
    <name type="scientific">Paludibacter jiangxiensis</name>
    <dbReference type="NCBI Taxonomy" id="681398"/>
    <lineage>
        <taxon>Bacteria</taxon>
        <taxon>Pseudomonadati</taxon>
        <taxon>Bacteroidota</taxon>
        <taxon>Bacteroidia</taxon>
        <taxon>Bacteroidales</taxon>
        <taxon>Paludibacteraceae</taxon>
        <taxon>Paludibacter</taxon>
    </lineage>
</organism>
<dbReference type="PROSITE" id="PS01117">
    <property type="entry name" value="HTH_MARR_1"/>
    <property type="match status" value="1"/>
</dbReference>
<dbReference type="OrthoDB" id="996843at2"/>
<gene>
    <name evidence="5" type="ORF">PJIAN_4298</name>
</gene>
<dbReference type="GO" id="GO:0003700">
    <property type="term" value="F:DNA-binding transcription factor activity"/>
    <property type="evidence" value="ECO:0007669"/>
    <property type="project" value="InterPro"/>
</dbReference>
<dbReference type="InterPro" id="IPR023187">
    <property type="entry name" value="Tscrpt_reg_MarR-type_CS"/>
</dbReference>
<evidence type="ECO:0000256" key="2">
    <source>
        <dbReference type="ARBA" id="ARBA00023125"/>
    </source>
</evidence>
<proteinExistence type="predicted"/>
<evidence type="ECO:0000256" key="3">
    <source>
        <dbReference type="ARBA" id="ARBA00023163"/>
    </source>
</evidence>
<keyword evidence="1" id="KW-0805">Transcription regulation</keyword>
<keyword evidence="3" id="KW-0804">Transcription</keyword>
<dbReference type="SUPFAM" id="SSF46785">
    <property type="entry name" value="Winged helix' DNA-binding domain"/>
    <property type="match status" value="1"/>
</dbReference>
<dbReference type="PRINTS" id="PR00598">
    <property type="entry name" value="HTHMARR"/>
</dbReference>
<evidence type="ECO:0000313" key="6">
    <source>
        <dbReference type="Proteomes" id="UP000076586"/>
    </source>
</evidence>
<evidence type="ECO:0000256" key="1">
    <source>
        <dbReference type="ARBA" id="ARBA00023015"/>
    </source>
</evidence>
<dbReference type="RefSeq" id="WP_068705252.1">
    <property type="nucleotide sequence ID" value="NZ_BDCR01000004.1"/>
</dbReference>
<dbReference type="AlphaFoldDB" id="A0A161LG42"/>
<comment type="caution">
    <text evidence="5">The sequence shown here is derived from an EMBL/GenBank/DDBJ whole genome shotgun (WGS) entry which is preliminary data.</text>
</comment>
<reference evidence="6" key="1">
    <citation type="submission" date="2016-04" db="EMBL/GenBank/DDBJ databases">
        <title>Draft genome sequence of Paludibacter jiangxiensis strain NM7.</title>
        <authorList>
            <person name="Qiu Y."/>
            <person name="Matsuura N."/>
            <person name="Ohashi A."/>
            <person name="Tourlousse M.D."/>
            <person name="Sekiguchi Y."/>
        </authorList>
    </citation>
    <scope>NUCLEOTIDE SEQUENCE [LARGE SCALE GENOMIC DNA]</scope>
    <source>
        <strain evidence="6">NM7</strain>
    </source>
</reference>
<evidence type="ECO:0000313" key="5">
    <source>
        <dbReference type="EMBL" id="GAT63757.1"/>
    </source>
</evidence>
<dbReference type="STRING" id="681398.PJIAN_4298"/>
<dbReference type="InterPro" id="IPR036388">
    <property type="entry name" value="WH-like_DNA-bd_sf"/>
</dbReference>
<dbReference type="Proteomes" id="UP000076586">
    <property type="component" value="Unassembled WGS sequence"/>
</dbReference>